<evidence type="ECO:0000256" key="4">
    <source>
        <dbReference type="ARBA" id="ARBA00022692"/>
    </source>
</evidence>
<keyword evidence="6 7" id="KW-0472">Membrane</keyword>
<dbReference type="PANTHER" id="PTHR30576">
    <property type="entry name" value="COLANIC BIOSYNTHESIS UDP-GLUCOSE LIPID CARRIER TRANSFERASE"/>
    <property type="match status" value="1"/>
</dbReference>
<keyword evidence="4 7" id="KW-0812">Transmembrane</keyword>
<feature type="transmembrane region" description="Helical" evidence="7">
    <location>
        <begin position="60"/>
        <end position="80"/>
    </location>
</feature>
<feature type="domain" description="Bacterial sugar transferase" evidence="8">
    <location>
        <begin position="214"/>
        <end position="396"/>
    </location>
</feature>
<dbReference type="NCBIfam" id="TIGR03025">
    <property type="entry name" value="EPS_sugtrans"/>
    <property type="match status" value="1"/>
</dbReference>
<dbReference type="PANTHER" id="PTHR30576:SF0">
    <property type="entry name" value="UNDECAPRENYL-PHOSPHATE N-ACETYLGALACTOSAMINYL 1-PHOSPHATE TRANSFERASE-RELATED"/>
    <property type="match status" value="1"/>
</dbReference>
<evidence type="ECO:0000256" key="3">
    <source>
        <dbReference type="ARBA" id="ARBA00022679"/>
    </source>
</evidence>
<dbReference type="InterPro" id="IPR017475">
    <property type="entry name" value="EPS_sugar_tfrase"/>
</dbReference>
<sequence>MRFIICGAIAVFLPALILNIFADLPEGFISHSIFIGAVCYVLHLLLSHKLSNYPGKHENLILLPSVIVTYSFSLVVITLFQVTYSAAYFVWHIPLVIGLDFWSNRMKYSGPNPTIHYIPLGKAKNLEQISNVNWVKLEDPNQPVQNMQTLVADLYSPKLTDEWERFISQKTLAGVDTYNVRQIRESLTGRTKITHMYENDLGSLQPSVAYLRTKQFIDSVLVLLSFPIVLPVMLITAILIKLESEGPVLFIQKRIGQKGEEFSIYKFRSMCKDSEKDGAKLATVGDMRVTRVGKFIRKTRIDELPQFFNVLKGDMALIGPRPEQKAFVEQFDQNIPFYSYRHIVKPGITGWAQVTHGYAATEDETQVKIEHDFYYIRHFSFALDVLIFFKTIQTMLTGFGAR</sequence>
<dbReference type="EMBL" id="LR134310">
    <property type="protein sequence ID" value="VEE91874.1"/>
    <property type="molecule type" value="Genomic_DNA"/>
</dbReference>
<feature type="transmembrane region" description="Helical" evidence="7">
    <location>
        <begin position="86"/>
        <end position="102"/>
    </location>
</feature>
<keyword evidence="5 7" id="KW-1133">Transmembrane helix</keyword>
<proteinExistence type="inferred from homology"/>
<dbReference type="GO" id="GO:0016020">
    <property type="term" value="C:membrane"/>
    <property type="evidence" value="ECO:0007669"/>
    <property type="project" value="UniProtKB-SubCell"/>
</dbReference>
<evidence type="ECO:0000256" key="5">
    <source>
        <dbReference type="ARBA" id="ARBA00022989"/>
    </source>
</evidence>
<accession>A0AAX3FNU8</accession>
<name>A0AAX3FNU8_ACTEU</name>
<keyword evidence="3 9" id="KW-0808">Transferase</keyword>
<evidence type="ECO:0000259" key="8">
    <source>
        <dbReference type="Pfam" id="PF02397"/>
    </source>
</evidence>
<reference evidence="9 10" key="1">
    <citation type="submission" date="2018-12" db="EMBL/GenBank/DDBJ databases">
        <authorList>
            <consortium name="Pathogen Informatics"/>
        </authorList>
    </citation>
    <scope>NUCLEOTIDE SEQUENCE [LARGE SCALE GENOMIC DNA]</scope>
    <source>
        <strain evidence="9 10">NCTC8529</strain>
    </source>
</reference>
<dbReference type="Proteomes" id="UP000268529">
    <property type="component" value="Chromosome"/>
</dbReference>
<evidence type="ECO:0000313" key="9">
    <source>
        <dbReference type="EMBL" id="VEE91874.1"/>
    </source>
</evidence>
<evidence type="ECO:0000256" key="1">
    <source>
        <dbReference type="ARBA" id="ARBA00004141"/>
    </source>
</evidence>
<dbReference type="GO" id="GO:0016780">
    <property type="term" value="F:phosphotransferase activity, for other substituted phosphate groups"/>
    <property type="evidence" value="ECO:0007669"/>
    <property type="project" value="TreeGrafter"/>
</dbReference>
<evidence type="ECO:0000256" key="2">
    <source>
        <dbReference type="ARBA" id="ARBA00006464"/>
    </source>
</evidence>
<evidence type="ECO:0000256" key="6">
    <source>
        <dbReference type="ARBA" id="ARBA00023136"/>
    </source>
</evidence>
<gene>
    <name evidence="9" type="primary">wcaJ_2</name>
    <name evidence="9" type="ORF">NCTC8529_01560</name>
</gene>
<evidence type="ECO:0000313" key="10">
    <source>
        <dbReference type="Proteomes" id="UP000268529"/>
    </source>
</evidence>
<dbReference type="InterPro" id="IPR003362">
    <property type="entry name" value="Bact_transf"/>
</dbReference>
<evidence type="ECO:0000256" key="7">
    <source>
        <dbReference type="SAM" id="Phobius"/>
    </source>
</evidence>
<organism evidence="9 10">
    <name type="scientific">Actinobacillus equuli</name>
    <dbReference type="NCBI Taxonomy" id="718"/>
    <lineage>
        <taxon>Bacteria</taxon>
        <taxon>Pseudomonadati</taxon>
        <taxon>Pseudomonadota</taxon>
        <taxon>Gammaproteobacteria</taxon>
        <taxon>Pasteurellales</taxon>
        <taxon>Pasteurellaceae</taxon>
        <taxon>Actinobacillus</taxon>
    </lineage>
</organism>
<comment type="similarity">
    <text evidence="2">Belongs to the bacterial sugar transferase family.</text>
</comment>
<dbReference type="RefSeq" id="WP_039195920.1">
    <property type="nucleotide sequence ID" value="NZ_LR134310.1"/>
</dbReference>
<comment type="subcellular location">
    <subcellularLocation>
        <location evidence="1">Membrane</location>
        <topology evidence="1">Multi-pass membrane protein</topology>
    </subcellularLocation>
</comment>
<dbReference type="AlphaFoldDB" id="A0AAX3FNU8"/>
<feature type="transmembrane region" description="Helical" evidence="7">
    <location>
        <begin position="220"/>
        <end position="240"/>
    </location>
</feature>
<dbReference type="Pfam" id="PF02397">
    <property type="entry name" value="Bac_transf"/>
    <property type="match status" value="1"/>
</dbReference>
<feature type="transmembrane region" description="Helical" evidence="7">
    <location>
        <begin position="28"/>
        <end position="48"/>
    </location>
</feature>
<protein>
    <submittedName>
        <fullName evidence="9">Undecaprenyl-galactosyl transferase</fullName>
    </submittedName>
</protein>
<dbReference type="GeneID" id="92744171"/>